<keyword evidence="16" id="KW-1185">Reference proteome</keyword>
<dbReference type="PANTHER" id="PTHR46473">
    <property type="entry name" value="GH08155P"/>
    <property type="match status" value="1"/>
</dbReference>
<proteinExistence type="predicted"/>
<dbReference type="Pfam" id="PF13855">
    <property type="entry name" value="LRR_8"/>
    <property type="match status" value="1"/>
</dbReference>
<accession>A0A9N9XHS9</accession>
<evidence type="ECO:0000256" key="12">
    <source>
        <dbReference type="ARBA" id="ARBA00023303"/>
    </source>
</evidence>
<protein>
    <submittedName>
        <fullName evidence="15">Uncharacterized protein</fullName>
    </submittedName>
</protein>
<keyword evidence="5 13" id="KW-0812">Transmembrane</keyword>
<dbReference type="SMART" id="SM00369">
    <property type="entry name" value="LRR_TYP"/>
    <property type="match status" value="3"/>
</dbReference>
<dbReference type="AlphaFoldDB" id="A0A9N9XHS9"/>
<evidence type="ECO:0000256" key="8">
    <source>
        <dbReference type="ARBA" id="ARBA00022989"/>
    </source>
</evidence>
<keyword evidence="12" id="KW-0407">Ion channel</keyword>
<evidence type="ECO:0000256" key="9">
    <source>
        <dbReference type="ARBA" id="ARBA00023065"/>
    </source>
</evidence>
<evidence type="ECO:0000256" key="11">
    <source>
        <dbReference type="ARBA" id="ARBA00023157"/>
    </source>
</evidence>
<dbReference type="InterPro" id="IPR032675">
    <property type="entry name" value="LRR_dom_sf"/>
</dbReference>
<sequence>MKSSLLVIVLFNILCSICYRSVNCLLCNMTGSKITCQNVTIGDGPLDNITVIITPLDVVEVNIINSSLPSIANWTFSKFKYLRTLNVRNSRLTGISEGAFSSLDNLQNLYLSDNLLDNIDSNIINETKNLLSRLDLSCNRIKTLENFNASNFPRLKLMNVSNNELEFLPEDLLQKLARNEEFYLIVDNNPWNCSNVNWGKSFDAGGGLWRDIFCNQSYNKNRRKNTREDEVPFTETSMSKENNSEILDGDNYCIYSCSYTSRCFSYCTLWFVGGIWIGVILGNVCKIRKLMCKPDPVARTQQEQHTQCEPESVELKHLERKH</sequence>
<evidence type="ECO:0000256" key="3">
    <source>
        <dbReference type="ARBA" id="ARBA00022475"/>
    </source>
</evidence>
<evidence type="ECO:0000256" key="7">
    <source>
        <dbReference type="ARBA" id="ARBA00022737"/>
    </source>
</evidence>
<name>A0A9N9XHS9_PHYSR</name>
<organism evidence="15 16">
    <name type="scientific">Phyllotreta striolata</name>
    <name type="common">Striped flea beetle</name>
    <name type="synonym">Crioceris striolata</name>
    <dbReference type="NCBI Taxonomy" id="444603"/>
    <lineage>
        <taxon>Eukaryota</taxon>
        <taxon>Metazoa</taxon>
        <taxon>Ecdysozoa</taxon>
        <taxon>Arthropoda</taxon>
        <taxon>Hexapoda</taxon>
        <taxon>Insecta</taxon>
        <taxon>Pterygota</taxon>
        <taxon>Neoptera</taxon>
        <taxon>Endopterygota</taxon>
        <taxon>Coleoptera</taxon>
        <taxon>Polyphaga</taxon>
        <taxon>Cucujiformia</taxon>
        <taxon>Chrysomeloidea</taxon>
        <taxon>Chrysomelidae</taxon>
        <taxon>Galerucinae</taxon>
        <taxon>Alticini</taxon>
        <taxon>Phyllotreta</taxon>
    </lineage>
</organism>
<dbReference type="GO" id="GO:0034220">
    <property type="term" value="P:monoatomic ion transmembrane transport"/>
    <property type="evidence" value="ECO:0007669"/>
    <property type="project" value="UniProtKB-KW"/>
</dbReference>
<dbReference type="EMBL" id="OU900094">
    <property type="protein sequence ID" value="CAG9854416.1"/>
    <property type="molecule type" value="Genomic_DNA"/>
</dbReference>
<evidence type="ECO:0000256" key="4">
    <source>
        <dbReference type="ARBA" id="ARBA00022614"/>
    </source>
</evidence>
<evidence type="ECO:0000313" key="15">
    <source>
        <dbReference type="EMBL" id="CAG9854416.1"/>
    </source>
</evidence>
<dbReference type="OrthoDB" id="676979at2759"/>
<feature type="signal peptide" evidence="14">
    <location>
        <begin position="1"/>
        <end position="20"/>
    </location>
</feature>
<dbReference type="SUPFAM" id="SSF52058">
    <property type="entry name" value="L domain-like"/>
    <property type="match status" value="1"/>
</dbReference>
<evidence type="ECO:0000256" key="13">
    <source>
        <dbReference type="SAM" id="Phobius"/>
    </source>
</evidence>
<feature type="transmembrane region" description="Helical" evidence="13">
    <location>
        <begin position="268"/>
        <end position="285"/>
    </location>
</feature>
<keyword evidence="11" id="KW-1015">Disulfide bond</keyword>
<dbReference type="PANTHER" id="PTHR46473:SF10">
    <property type="entry name" value="LD45603P-RELATED"/>
    <property type="match status" value="1"/>
</dbReference>
<gene>
    <name evidence="15" type="ORF">PHYEVI_LOCUS878</name>
</gene>
<keyword evidence="6 14" id="KW-0732">Signal</keyword>
<dbReference type="InterPro" id="IPR003591">
    <property type="entry name" value="Leu-rich_rpt_typical-subtyp"/>
</dbReference>
<keyword evidence="2" id="KW-0813">Transport</keyword>
<dbReference type="Proteomes" id="UP001153712">
    <property type="component" value="Chromosome 1"/>
</dbReference>
<keyword evidence="8 13" id="KW-1133">Transmembrane helix</keyword>
<evidence type="ECO:0000256" key="5">
    <source>
        <dbReference type="ARBA" id="ARBA00022692"/>
    </source>
</evidence>
<evidence type="ECO:0000256" key="10">
    <source>
        <dbReference type="ARBA" id="ARBA00023136"/>
    </source>
</evidence>
<dbReference type="InterPro" id="IPR001611">
    <property type="entry name" value="Leu-rich_rpt"/>
</dbReference>
<keyword evidence="3" id="KW-1003">Cell membrane</keyword>
<comment type="subcellular location">
    <subcellularLocation>
        <location evidence="1">Cell membrane</location>
        <topology evidence="1">Single-pass membrane protein</topology>
    </subcellularLocation>
</comment>
<dbReference type="GO" id="GO:0005886">
    <property type="term" value="C:plasma membrane"/>
    <property type="evidence" value="ECO:0007669"/>
    <property type="project" value="UniProtKB-SubCell"/>
</dbReference>
<dbReference type="InterPro" id="IPR051432">
    <property type="entry name" value="KCNMA1_auxiliary"/>
</dbReference>
<dbReference type="PROSITE" id="PS51450">
    <property type="entry name" value="LRR"/>
    <property type="match status" value="2"/>
</dbReference>
<keyword evidence="4" id="KW-0433">Leucine-rich repeat</keyword>
<keyword evidence="7" id="KW-0677">Repeat</keyword>
<reference evidence="15" key="1">
    <citation type="submission" date="2022-01" db="EMBL/GenBank/DDBJ databases">
        <authorList>
            <person name="King R."/>
        </authorList>
    </citation>
    <scope>NUCLEOTIDE SEQUENCE</scope>
</reference>
<keyword evidence="10 13" id="KW-0472">Membrane</keyword>
<keyword evidence="9" id="KW-0406">Ion transport</keyword>
<evidence type="ECO:0000313" key="16">
    <source>
        <dbReference type="Proteomes" id="UP001153712"/>
    </source>
</evidence>
<evidence type="ECO:0000256" key="6">
    <source>
        <dbReference type="ARBA" id="ARBA00022729"/>
    </source>
</evidence>
<evidence type="ECO:0000256" key="14">
    <source>
        <dbReference type="SAM" id="SignalP"/>
    </source>
</evidence>
<evidence type="ECO:0000256" key="2">
    <source>
        <dbReference type="ARBA" id="ARBA00022448"/>
    </source>
</evidence>
<feature type="chain" id="PRO_5040167628" evidence="14">
    <location>
        <begin position="21"/>
        <end position="322"/>
    </location>
</feature>
<evidence type="ECO:0000256" key="1">
    <source>
        <dbReference type="ARBA" id="ARBA00004162"/>
    </source>
</evidence>
<dbReference type="Gene3D" id="3.80.10.10">
    <property type="entry name" value="Ribonuclease Inhibitor"/>
    <property type="match status" value="1"/>
</dbReference>